<dbReference type="Proteomes" id="UP000270296">
    <property type="component" value="Unassembled WGS sequence"/>
</dbReference>
<dbReference type="GO" id="GO:0030322">
    <property type="term" value="P:stabilization of membrane potential"/>
    <property type="evidence" value="ECO:0007669"/>
    <property type="project" value="TreeGrafter"/>
</dbReference>
<evidence type="ECO:0000256" key="7">
    <source>
        <dbReference type="ARBA" id="ARBA00023303"/>
    </source>
</evidence>
<name>A0A183I9R1_9BILA</name>
<feature type="transmembrane region" description="Helical" evidence="9">
    <location>
        <begin position="123"/>
        <end position="144"/>
    </location>
</feature>
<gene>
    <name evidence="11" type="ORF">SBAD_LOCUS355</name>
</gene>
<organism evidence="13">
    <name type="scientific">Soboliphyme baturini</name>
    <dbReference type="NCBI Taxonomy" id="241478"/>
    <lineage>
        <taxon>Eukaryota</taxon>
        <taxon>Metazoa</taxon>
        <taxon>Ecdysozoa</taxon>
        <taxon>Nematoda</taxon>
        <taxon>Enoplea</taxon>
        <taxon>Dorylaimia</taxon>
        <taxon>Dioctophymatida</taxon>
        <taxon>Dioctophymatoidea</taxon>
        <taxon>Soboliphymatidae</taxon>
        <taxon>Soboliphyme</taxon>
    </lineage>
</organism>
<dbReference type="PANTHER" id="PTHR11003:SF337">
    <property type="entry name" value="POTASSIUM CHANNEL DOMAIN-CONTAINING PROTEIN"/>
    <property type="match status" value="1"/>
</dbReference>
<accession>A0A183I9R1</accession>
<evidence type="ECO:0000256" key="9">
    <source>
        <dbReference type="SAM" id="Phobius"/>
    </source>
</evidence>
<dbReference type="GO" id="GO:0015271">
    <property type="term" value="F:outward rectifier potassium channel activity"/>
    <property type="evidence" value="ECO:0007669"/>
    <property type="project" value="TreeGrafter"/>
</dbReference>
<dbReference type="OrthoDB" id="297496at2759"/>
<keyword evidence="5" id="KW-0406">Ion transport</keyword>
<keyword evidence="12" id="KW-1185">Reference proteome</keyword>
<reference evidence="11 12" key="2">
    <citation type="submission" date="2018-11" db="EMBL/GenBank/DDBJ databases">
        <authorList>
            <consortium name="Pathogen Informatics"/>
        </authorList>
    </citation>
    <scope>NUCLEOTIDE SEQUENCE [LARGE SCALE GENOMIC DNA]</scope>
</reference>
<evidence type="ECO:0000313" key="13">
    <source>
        <dbReference type="WBParaSite" id="SBAD_0000037301-mRNA-1"/>
    </source>
</evidence>
<feature type="domain" description="Potassium channel" evidence="10">
    <location>
        <begin position="70"/>
        <end position="146"/>
    </location>
</feature>
<dbReference type="Pfam" id="PF07885">
    <property type="entry name" value="Ion_trans_2"/>
    <property type="match status" value="1"/>
</dbReference>
<keyword evidence="2" id="KW-0813">Transport</keyword>
<dbReference type="WBParaSite" id="SBAD_0000037301-mRNA-1">
    <property type="protein sequence ID" value="SBAD_0000037301-mRNA-1"/>
    <property type="gene ID" value="SBAD_0000037301"/>
</dbReference>
<dbReference type="InterPro" id="IPR003280">
    <property type="entry name" value="2pore_dom_K_chnl"/>
</dbReference>
<keyword evidence="6 9" id="KW-0472">Membrane</keyword>
<dbReference type="SUPFAM" id="SSF81324">
    <property type="entry name" value="Voltage-gated potassium channels"/>
    <property type="match status" value="1"/>
</dbReference>
<evidence type="ECO:0000256" key="3">
    <source>
        <dbReference type="ARBA" id="ARBA00022692"/>
    </source>
</evidence>
<feature type="transmembrane region" description="Helical" evidence="9">
    <location>
        <begin position="62"/>
        <end position="88"/>
    </location>
</feature>
<keyword evidence="7" id="KW-0407">Ion channel</keyword>
<comment type="subcellular location">
    <subcellularLocation>
        <location evidence="1">Membrane</location>
        <topology evidence="1">Multi-pass membrane protein</topology>
    </subcellularLocation>
</comment>
<proteinExistence type="predicted"/>
<feature type="region of interest" description="Disordered" evidence="8">
    <location>
        <begin position="169"/>
        <end position="189"/>
    </location>
</feature>
<evidence type="ECO:0000259" key="10">
    <source>
        <dbReference type="Pfam" id="PF07885"/>
    </source>
</evidence>
<dbReference type="InterPro" id="IPR013099">
    <property type="entry name" value="K_chnl_dom"/>
</dbReference>
<evidence type="ECO:0000256" key="2">
    <source>
        <dbReference type="ARBA" id="ARBA00022448"/>
    </source>
</evidence>
<dbReference type="AlphaFoldDB" id="A0A183I9R1"/>
<evidence type="ECO:0000313" key="12">
    <source>
        <dbReference type="Proteomes" id="UP000270296"/>
    </source>
</evidence>
<dbReference type="GO" id="GO:0022841">
    <property type="term" value="F:potassium ion leak channel activity"/>
    <property type="evidence" value="ECO:0007669"/>
    <property type="project" value="TreeGrafter"/>
</dbReference>
<dbReference type="Gene3D" id="1.10.287.70">
    <property type="match status" value="1"/>
</dbReference>
<keyword evidence="3 9" id="KW-0812">Transmembrane</keyword>
<evidence type="ECO:0000256" key="8">
    <source>
        <dbReference type="SAM" id="MobiDB-lite"/>
    </source>
</evidence>
<reference evidence="13" key="1">
    <citation type="submission" date="2016-06" db="UniProtKB">
        <authorList>
            <consortium name="WormBaseParasite"/>
        </authorList>
    </citation>
    <scope>IDENTIFICATION</scope>
</reference>
<protein>
    <submittedName>
        <fullName evidence="13">Ion_trans_2 domain-containing protein</fullName>
    </submittedName>
</protein>
<evidence type="ECO:0000313" key="11">
    <source>
        <dbReference type="EMBL" id="VDO82740.1"/>
    </source>
</evidence>
<dbReference type="PANTHER" id="PTHR11003">
    <property type="entry name" value="POTASSIUM CHANNEL, SUBFAMILY K"/>
    <property type="match status" value="1"/>
</dbReference>
<evidence type="ECO:0000256" key="6">
    <source>
        <dbReference type="ARBA" id="ARBA00023136"/>
    </source>
</evidence>
<keyword evidence="4 9" id="KW-1133">Transmembrane helix</keyword>
<sequence>MGIGVNEDELAVSVEKSPVKAGIPEKSASIQSDYLSNGAKRLDEMSLHTQRKIIIHMKEERVPVSVGIVTVLLFILAGAVLFAVWEGWNVFDGAYFSFITLTTIGFGDMVPGKFLDSGSEEKLIICSLYLLVGMALIAMCFKLMQDDVVKKTRWLGEKIGLLVQQEPYDDEESDGQYQEERFSVEDTEEISNVRPTFSISSGDTKVV</sequence>
<evidence type="ECO:0000256" key="4">
    <source>
        <dbReference type="ARBA" id="ARBA00022989"/>
    </source>
</evidence>
<evidence type="ECO:0000256" key="1">
    <source>
        <dbReference type="ARBA" id="ARBA00004141"/>
    </source>
</evidence>
<dbReference type="EMBL" id="UZAM01000807">
    <property type="protein sequence ID" value="VDO82740.1"/>
    <property type="molecule type" value="Genomic_DNA"/>
</dbReference>
<dbReference type="GO" id="GO:0005886">
    <property type="term" value="C:plasma membrane"/>
    <property type="evidence" value="ECO:0007669"/>
    <property type="project" value="TreeGrafter"/>
</dbReference>
<evidence type="ECO:0000256" key="5">
    <source>
        <dbReference type="ARBA" id="ARBA00023065"/>
    </source>
</evidence>